<dbReference type="InterPro" id="IPR006157">
    <property type="entry name" value="FolB_dom"/>
</dbReference>
<dbReference type="NCBIfam" id="TIGR00525">
    <property type="entry name" value="folB"/>
    <property type="match status" value="1"/>
</dbReference>
<organism evidence="8 9">
    <name type="scientific">Candidatus Anaerobiospirillum pullicola</name>
    <dbReference type="NCBI Taxonomy" id="2838451"/>
    <lineage>
        <taxon>Bacteria</taxon>
        <taxon>Pseudomonadati</taxon>
        <taxon>Pseudomonadota</taxon>
        <taxon>Gammaproteobacteria</taxon>
        <taxon>Aeromonadales</taxon>
        <taxon>Succinivibrionaceae</taxon>
        <taxon>Anaerobiospirillum</taxon>
    </lineage>
</organism>
<evidence type="ECO:0000259" key="7">
    <source>
        <dbReference type="SMART" id="SM00905"/>
    </source>
</evidence>
<comment type="pathway">
    <text evidence="2 6">Cofactor biosynthesis; tetrahydrofolate biosynthesis; 2-amino-4-hydroxy-6-hydroxymethyl-7,8-dihydropteridine diphosphate from 7,8-dihydroneopterin triphosphate: step 3/4.</text>
</comment>
<name>A0A948WZW7_9GAMM</name>
<evidence type="ECO:0000256" key="1">
    <source>
        <dbReference type="ARBA" id="ARBA00001353"/>
    </source>
</evidence>
<gene>
    <name evidence="8" type="primary">folB</name>
    <name evidence="8" type="ORF">H9847_10155</name>
</gene>
<dbReference type="GO" id="GO:0004150">
    <property type="term" value="F:dihydroneopterin aldolase activity"/>
    <property type="evidence" value="ECO:0007669"/>
    <property type="project" value="UniProtKB-UniRule"/>
</dbReference>
<evidence type="ECO:0000256" key="3">
    <source>
        <dbReference type="ARBA" id="ARBA00005708"/>
    </source>
</evidence>
<dbReference type="InterPro" id="IPR043133">
    <property type="entry name" value="GTP-CH-I_C/QueF"/>
</dbReference>
<dbReference type="PANTHER" id="PTHR42844:SF1">
    <property type="entry name" value="DIHYDRONEOPTERIN ALDOLASE 1-RELATED"/>
    <property type="match status" value="1"/>
</dbReference>
<comment type="caution">
    <text evidence="8">The sequence shown here is derived from an EMBL/GenBank/DDBJ whole genome shotgun (WGS) entry which is preliminary data.</text>
</comment>
<dbReference type="Gene3D" id="3.30.1130.10">
    <property type="match status" value="1"/>
</dbReference>
<evidence type="ECO:0000256" key="6">
    <source>
        <dbReference type="RuleBase" id="RU362079"/>
    </source>
</evidence>
<keyword evidence="5 6" id="KW-0456">Lyase</keyword>
<evidence type="ECO:0000256" key="5">
    <source>
        <dbReference type="ARBA" id="ARBA00023239"/>
    </source>
</evidence>
<keyword evidence="4 6" id="KW-0289">Folate biosynthesis</keyword>
<comment type="function">
    <text evidence="6">Catalyzes the conversion of 7,8-dihydroneopterin to 6-hydroxymethyl-7,8-dihydropterin.</text>
</comment>
<reference evidence="8" key="1">
    <citation type="journal article" date="2021" name="PeerJ">
        <title>Extensive microbial diversity within the chicken gut microbiome revealed by metagenomics and culture.</title>
        <authorList>
            <person name="Gilroy R."/>
            <person name="Ravi A."/>
            <person name="Getino M."/>
            <person name="Pursley I."/>
            <person name="Horton D.L."/>
            <person name="Alikhan N.F."/>
            <person name="Baker D."/>
            <person name="Gharbi K."/>
            <person name="Hall N."/>
            <person name="Watson M."/>
            <person name="Adriaenssens E.M."/>
            <person name="Foster-Nyarko E."/>
            <person name="Jarju S."/>
            <person name="Secka A."/>
            <person name="Antonio M."/>
            <person name="Oren A."/>
            <person name="Chaudhuri R.R."/>
            <person name="La Ragione R."/>
            <person name="Hildebrand F."/>
            <person name="Pallen M.J."/>
        </authorList>
    </citation>
    <scope>NUCLEOTIDE SEQUENCE</scope>
    <source>
        <strain evidence="8">378</strain>
    </source>
</reference>
<evidence type="ECO:0000313" key="9">
    <source>
        <dbReference type="Proteomes" id="UP000733611"/>
    </source>
</evidence>
<comment type="similarity">
    <text evidence="3 6">Belongs to the DHNA family.</text>
</comment>
<dbReference type="PANTHER" id="PTHR42844">
    <property type="entry name" value="DIHYDRONEOPTERIN ALDOLASE 1-RELATED"/>
    <property type="match status" value="1"/>
</dbReference>
<dbReference type="Proteomes" id="UP000733611">
    <property type="component" value="Unassembled WGS sequence"/>
</dbReference>
<protein>
    <recommendedName>
        <fullName evidence="6">7,8-dihydroneopterin aldolase</fullName>
        <ecNumber evidence="6">4.1.2.25</ecNumber>
    </recommendedName>
</protein>
<dbReference type="AlphaFoldDB" id="A0A948WZW7"/>
<evidence type="ECO:0000256" key="2">
    <source>
        <dbReference type="ARBA" id="ARBA00005013"/>
    </source>
</evidence>
<dbReference type="EMBL" id="JAHLFE010000209">
    <property type="protein sequence ID" value="MBU3845203.1"/>
    <property type="molecule type" value="Genomic_DNA"/>
</dbReference>
<dbReference type="GO" id="GO:0005737">
    <property type="term" value="C:cytoplasm"/>
    <property type="evidence" value="ECO:0007669"/>
    <property type="project" value="TreeGrafter"/>
</dbReference>
<dbReference type="SUPFAM" id="SSF55620">
    <property type="entry name" value="Tetrahydrobiopterin biosynthesis enzymes-like"/>
    <property type="match status" value="1"/>
</dbReference>
<dbReference type="InterPro" id="IPR006156">
    <property type="entry name" value="Dihydroneopterin_aldolase"/>
</dbReference>
<feature type="domain" description="Dihydroneopterin aldolase/epimerase" evidence="7">
    <location>
        <begin position="17"/>
        <end position="127"/>
    </location>
</feature>
<dbReference type="GO" id="GO:0046656">
    <property type="term" value="P:folic acid biosynthetic process"/>
    <property type="evidence" value="ECO:0007669"/>
    <property type="project" value="UniProtKB-UniRule"/>
</dbReference>
<dbReference type="GO" id="GO:0046654">
    <property type="term" value="P:tetrahydrofolate biosynthetic process"/>
    <property type="evidence" value="ECO:0007669"/>
    <property type="project" value="UniProtKB-UniRule"/>
</dbReference>
<dbReference type="NCBIfam" id="TIGR00526">
    <property type="entry name" value="folB_dom"/>
    <property type="match status" value="1"/>
</dbReference>
<accession>A0A948WZW7</accession>
<comment type="catalytic activity">
    <reaction evidence="1 6">
        <text>7,8-dihydroneopterin = 6-hydroxymethyl-7,8-dihydropterin + glycolaldehyde</text>
        <dbReference type="Rhea" id="RHEA:10540"/>
        <dbReference type="ChEBI" id="CHEBI:17001"/>
        <dbReference type="ChEBI" id="CHEBI:17071"/>
        <dbReference type="ChEBI" id="CHEBI:44841"/>
        <dbReference type="EC" id="4.1.2.25"/>
    </reaction>
</comment>
<evidence type="ECO:0000256" key="4">
    <source>
        <dbReference type="ARBA" id="ARBA00022909"/>
    </source>
</evidence>
<evidence type="ECO:0000313" key="8">
    <source>
        <dbReference type="EMBL" id="MBU3845203.1"/>
    </source>
</evidence>
<dbReference type="CDD" id="cd00534">
    <property type="entry name" value="DHNA_DHNTPE"/>
    <property type="match status" value="1"/>
</dbReference>
<reference evidence="8" key="2">
    <citation type="submission" date="2021-04" db="EMBL/GenBank/DDBJ databases">
        <authorList>
            <person name="Gilroy R."/>
        </authorList>
    </citation>
    <scope>NUCLEOTIDE SEQUENCE</scope>
    <source>
        <strain evidence="8">378</strain>
    </source>
</reference>
<dbReference type="SMART" id="SM00905">
    <property type="entry name" value="FolB"/>
    <property type="match status" value="1"/>
</dbReference>
<proteinExistence type="inferred from homology"/>
<dbReference type="Pfam" id="PF02152">
    <property type="entry name" value="FolB"/>
    <property type="match status" value="1"/>
</dbReference>
<sequence length="131" mass="14726">MATVLTAATFCLAMDKILIRSLRIDTIVGICPHEREIEQPLIADITMYLPLKPCAQSGDLNLSINYADVCQQVTAFVRQKKALLLETLAEDVCQFILEQYHPQKVKLRLMKTQAVLHTEGVGVEITRTLED</sequence>
<dbReference type="EC" id="4.1.2.25" evidence="6"/>